<gene>
    <name evidence="1" type="primary">WBGene00277883</name>
</gene>
<evidence type="ECO:0000313" key="1">
    <source>
        <dbReference type="EnsemblMetazoa" id="PPA39514.1"/>
    </source>
</evidence>
<name>A0A2A6B3U0_PRIPA</name>
<dbReference type="PANTHER" id="PTHR34721">
    <property type="entry name" value="PROTEIN CBG09734"/>
    <property type="match status" value="1"/>
</dbReference>
<accession>A0A8R1UW14</accession>
<evidence type="ECO:0000313" key="2">
    <source>
        <dbReference type="Proteomes" id="UP000005239"/>
    </source>
</evidence>
<reference evidence="2" key="1">
    <citation type="journal article" date="2008" name="Nat. Genet.">
        <title>The Pristionchus pacificus genome provides a unique perspective on nematode lifestyle and parasitism.</title>
        <authorList>
            <person name="Dieterich C."/>
            <person name="Clifton S.W."/>
            <person name="Schuster L.N."/>
            <person name="Chinwalla A."/>
            <person name="Delehaunty K."/>
            <person name="Dinkelacker I."/>
            <person name="Fulton L."/>
            <person name="Fulton R."/>
            <person name="Godfrey J."/>
            <person name="Minx P."/>
            <person name="Mitreva M."/>
            <person name="Roeseler W."/>
            <person name="Tian H."/>
            <person name="Witte H."/>
            <person name="Yang S.P."/>
            <person name="Wilson R.K."/>
            <person name="Sommer R.J."/>
        </authorList>
    </citation>
    <scope>NUCLEOTIDE SEQUENCE [LARGE SCALE GENOMIC DNA]</scope>
    <source>
        <strain evidence="2">PS312</strain>
    </source>
</reference>
<organism evidence="1 2">
    <name type="scientific">Pristionchus pacificus</name>
    <name type="common">Parasitic nematode worm</name>
    <dbReference type="NCBI Taxonomy" id="54126"/>
    <lineage>
        <taxon>Eukaryota</taxon>
        <taxon>Metazoa</taxon>
        <taxon>Ecdysozoa</taxon>
        <taxon>Nematoda</taxon>
        <taxon>Chromadorea</taxon>
        <taxon>Rhabditida</taxon>
        <taxon>Rhabditina</taxon>
        <taxon>Diplogasteromorpha</taxon>
        <taxon>Diplogasteroidea</taxon>
        <taxon>Neodiplogasteridae</taxon>
        <taxon>Pristionchus</taxon>
    </lineage>
</organism>
<dbReference type="Proteomes" id="UP000005239">
    <property type="component" value="Unassembled WGS sequence"/>
</dbReference>
<dbReference type="EnsemblMetazoa" id="PPA39514.1">
    <property type="protein sequence ID" value="PPA39514.1"/>
    <property type="gene ID" value="WBGene00277883"/>
</dbReference>
<dbReference type="AlphaFoldDB" id="A0A2A6B3U0"/>
<keyword evidence="2" id="KW-1185">Reference proteome</keyword>
<dbReference type="PANTHER" id="PTHR34721:SF3">
    <property type="entry name" value="ACTIVIN_RECP DOMAIN-CONTAINING PROTEIN-RELATED"/>
    <property type="match status" value="1"/>
</dbReference>
<sequence length="320" mass="35013">MAGRRVSVNGANINSPPFLDSSVELNMMRFHLLIVLALLPLSAALKCWHGKDDGVVHAKRKPSEEKECSEYTQVCTFIHSIGISYWRCGHVGYRYVNGDGAEELCYMEVIDAGTFNDTDIKVPREVCCCKSDLCNRSKESAEASFNGGKGKNDAPSTFLSLAALATIVAALLFTFIYMMRSLLLIALALFAHSAALKCYEGSIRKECALARHMCVSIFVPETDTQFEVTAWRCGNPLYSENSDGDEARCDSEVLPAEDGLPAIPRDVCYCKHDLCNESKATARESVRSRSFRKPLLRAAASPTPLPLLLAAVAAVNGAWV</sequence>
<protein>
    <submittedName>
        <fullName evidence="1">Uncharacterized protein</fullName>
    </submittedName>
</protein>
<proteinExistence type="predicted"/>
<reference evidence="1" key="2">
    <citation type="submission" date="2022-06" db="UniProtKB">
        <authorList>
            <consortium name="EnsemblMetazoa"/>
        </authorList>
    </citation>
    <scope>IDENTIFICATION</scope>
    <source>
        <strain evidence="1">PS312</strain>
    </source>
</reference>
<accession>A0A2A6B3U0</accession>